<dbReference type="Pfam" id="PF01594">
    <property type="entry name" value="AI-2E_transport"/>
    <property type="match status" value="1"/>
</dbReference>
<evidence type="ECO:0000313" key="8">
    <source>
        <dbReference type="Proteomes" id="UP000813215"/>
    </source>
</evidence>
<proteinExistence type="inferred from homology"/>
<dbReference type="PANTHER" id="PTHR21716:SF62">
    <property type="entry name" value="TRANSPORT PROTEIN YDBI-RELATED"/>
    <property type="match status" value="1"/>
</dbReference>
<sequence>MNLGQWLGLIAILMSVYILWQLKEVLLLMFAAIVLATTLNRLARRFQRSGMRRGFAVALSVGIFLAAIVGFFWLIVPPFAVQFQQLTYQVPRGIERFNIWFSNLRSILPTQLTPYIPDINNLSQQAQPFINRAVGTSFAVVSGSLEVVLKILLVLVLTGMFLADPQAYRKLFIRLFPSFYRRRVDGILDRCEISLEGWVTGAFIAMSVVGLMSVIGLSILRIPAALALGVLAGFLNLIPNLGPTLSVIPAMAIALLDTPWKSLAVLGLYFFIQQTESNFITPIVMAHQVSLLPAITLIAQLFFAYLFGFLGLFLALPLTVVAKIWLEEVFVKDVLDQWNSKPKRKTEFIIVSDKLNDETRPETDDLAVKKITNSEAKSDIDDVK</sequence>
<reference evidence="7" key="1">
    <citation type="submission" date="2021-05" db="EMBL/GenBank/DDBJ databases">
        <authorList>
            <person name="Pietrasiak N."/>
            <person name="Ward R."/>
            <person name="Stajich J.E."/>
            <person name="Kurbessoian T."/>
        </authorList>
    </citation>
    <scope>NUCLEOTIDE SEQUENCE</scope>
    <source>
        <strain evidence="7">HA4357-MV3</strain>
    </source>
</reference>
<evidence type="ECO:0000313" key="7">
    <source>
        <dbReference type="EMBL" id="MBW4434279.1"/>
    </source>
</evidence>
<dbReference type="GO" id="GO:0016020">
    <property type="term" value="C:membrane"/>
    <property type="evidence" value="ECO:0007669"/>
    <property type="project" value="UniProtKB-SubCell"/>
</dbReference>
<gene>
    <name evidence="7" type="ORF">KME28_21820</name>
</gene>
<evidence type="ECO:0000256" key="6">
    <source>
        <dbReference type="SAM" id="Phobius"/>
    </source>
</evidence>
<dbReference type="AlphaFoldDB" id="A0A9E3LVD4"/>
<dbReference type="InterPro" id="IPR002549">
    <property type="entry name" value="AI-2E-like"/>
</dbReference>
<feature type="transmembrane region" description="Helical" evidence="6">
    <location>
        <begin position="202"/>
        <end position="235"/>
    </location>
</feature>
<comment type="subcellular location">
    <subcellularLocation>
        <location evidence="1">Membrane</location>
        <topology evidence="1">Multi-pass membrane protein</topology>
    </subcellularLocation>
</comment>
<reference evidence="7" key="2">
    <citation type="journal article" date="2022" name="Microbiol. Resour. Announc.">
        <title>Metagenome Sequencing to Explore Phylogenomics of Terrestrial Cyanobacteria.</title>
        <authorList>
            <person name="Ward R.D."/>
            <person name="Stajich J.E."/>
            <person name="Johansen J.R."/>
            <person name="Huntemann M."/>
            <person name="Clum A."/>
            <person name="Foster B."/>
            <person name="Foster B."/>
            <person name="Roux S."/>
            <person name="Palaniappan K."/>
            <person name="Varghese N."/>
            <person name="Mukherjee S."/>
            <person name="Reddy T.B.K."/>
            <person name="Daum C."/>
            <person name="Copeland A."/>
            <person name="Chen I.A."/>
            <person name="Ivanova N.N."/>
            <person name="Kyrpides N.C."/>
            <person name="Shapiro N."/>
            <person name="Eloe-Fadrosh E.A."/>
            <person name="Pietrasiak N."/>
        </authorList>
    </citation>
    <scope>NUCLEOTIDE SEQUENCE</scope>
    <source>
        <strain evidence="7">HA4357-MV3</strain>
    </source>
</reference>
<accession>A0A9E3LVD4</accession>
<keyword evidence="4 6" id="KW-1133">Transmembrane helix</keyword>
<organism evidence="7 8">
    <name type="scientific">Pelatocladus maniniholoensis HA4357-MV3</name>
    <dbReference type="NCBI Taxonomy" id="1117104"/>
    <lineage>
        <taxon>Bacteria</taxon>
        <taxon>Bacillati</taxon>
        <taxon>Cyanobacteriota</taxon>
        <taxon>Cyanophyceae</taxon>
        <taxon>Nostocales</taxon>
        <taxon>Nostocaceae</taxon>
        <taxon>Pelatocladus</taxon>
    </lineage>
</organism>
<comment type="caution">
    <text evidence="7">The sequence shown here is derived from an EMBL/GenBank/DDBJ whole genome shotgun (WGS) entry which is preliminary data.</text>
</comment>
<feature type="transmembrane region" description="Helical" evidence="6">
    <location>
        <begin position="138"/>
        <end position="163"/>
    </location>
</feature>
<keyword evidence="3 6" id="KW-0812">Transmembrane</keyword>
<evidence type="ECO:0000256" key="3">
    <source>
        <dbReference type="ARBA" id="ARBA00022692"/>
    </source>
</evidence>
<protein>
    <submittedName>
        <fullName evidence="7">AI-2E family transporter</fullName>
    </submittedName>
</protein>
<feature type="transmembrane region" description="Helical" evidence="6">
    <location>
        <begin position="305"/>
        <end position="326"/>
    </location>
</feature>
<evidence type="ECO:0000256" key="1">
    <source>
        <dbReference type="ARBA" id="ARBA00004141"/>
    </source>
</evidence>
<keyword evidence="5 6" id="KW-0472">Membrane</keyword>
<comment type="similarity">
    <text evidence="2">Belongs to the autoinducer-2 exporter (AI-2E) (TC 2.A.86) family.</text>
</comment>
<evidence type="ECO:0000256" key="4">
    <source>
        <dbReference type="ARBA" id="ARBA00022989"/>
    </source>
</evidence>
<name>A0A9E3LVD4_9NOST</name>
<feature type="transmembrane region" description="Helical" evidence="6">
    <location>
        <begin position="55"/>
        <end position="76"/>
    </location>
</feature>
<feature type="transmembrane region" description="Helical" evidence="6">
    <location>
        <begin position="6"/>
        <end position="35"/>
    </location>
</feature>
<dbReference type="GO" id="GO:0055085">
    <property type="term" value="P:transmembrane transport"/>
    <property type="evidence" value="ECO:0007669"/>
    <property type="project" value="TreeGrafter"/>
</dbReference>
<dbReference type="EMBL" id="JAHHHW010000125">
    <property type="protein sequence ID" value="MBW4434279.1"/>
    <property type="molecule type" value="Genomic_DNA"/>
</dbReference>
<evidence type="ECO:0000256" key="2">
    <source>
        <dbReference type="ARBA" id="ARBA00009773"/>
    </source>
</evidence>
<dbReference type="PANTHER" id="PTHR21716">
    <property type="entry name" value="TRANSMEMBRANE PROTEIN"/>
    <property type="match status" value="1"/>
</dbReference>
<evidence type="ECO:0000256" key="5">
    <source>
        <dbReference type="ARBA" id="ARBA00023136"/>
    </source>
</evidence>
<dbReference type="Proteomes" id="UP000813215">
    <property type="component" value="Unassembled WGS sequence"/>
</dbReference>